<dbReference type="GeneID" id="36543390"/>
<dbReference type="InterPro" id="IPR011009">
    <property type="entry name" value="Kinase-like_dom_sf"/>
</dbReference>
<keyword evidence="3" id="KW-0808">Transferase</keyword>
<reference evidence="10" key="1">
    <citation type="submission" date="2016-12" db="EMBL/GenBank/DDBJ databases">
        <title>The genomes of Aspergillus section Nigri reveals drivers in fungal speciation.</title>
        <authorList>
            <consortium name="DOE Joint Genome Institute"/>
            <person name="Vesth T.C."/>
            <person name="Nybo J."/>
            <person name="Theobald S."/>
            <person name="Brandl J."/>
            <person name="Frisvad J.C."/>
            <person name="Nielsen K.F."/>
            <person name="Lyhne E.K."/>
            <person name="Kogle M.E."/>
            <person name="Kuo A."/>
            <person name="Riley R."/>
            <person name="Clum A."/>
            <person name="Nolan M."/>
            <person name="Lipzen A."/>
            <person name="Salamov A."/>
            <person name="Henrissat B."/>
            <person name="Wiebenga A."/>
            <person name="De vries R.P."/>
            <person name="Grigoriev I.V."/>
            <person name="Mortensen U.H."/>
            <person name="Andersen M.R."/>
            <person name="Baker S.E."/>
        </authorList>
    </citation>
    <scope>NUCLEOTIDE SEQUENCE</scope>
    <source>
        <strain evidence="10">IBT 28561</strain>
    </source>
</reference>
<dbReference type="VEuPathDB" id="FungiDB:P168DRAFT_280421"/>
<evidence type="ECO:0000256" key="3">
    <source>
        <dbReference type="ARBA" id="ARBA00022679"/>
    </source>
</evidence>
<dbReference type="OrthoDB" id="5979581at2759"/>
<evidence type="ECO:0000259" key="9">
    <source>
        <dbReference type="PROSITE" id="PS50011"/>
    </source>
</evidence>
<dbReference type="PROSITE" id="PS50011">
    <property type="entry name" value="PROTEIN_KINASE_DOM"/>
    <property type="match status" value="1"/>
</dbReference>
<evidence type="ECO:0000256" key="6">
    <source>
        <dbReference type="ARBA" id="ARBA00022840"/>
    </source>
</evidence>
<organism evidence="10 11">
    <name type="scientific">Aspergillus campestris (strain IBT 28561)</name>
    <dbReference type="NCBI Taxonomy" id="1392248"/>
    <lineage>
        <taxon>Eukaryota</taxon>
        <taxon>Fungi</taxon>
        <taxon>Dikarya</taxon>
        <taxon>Ascomycota</taxon>
        <taxon>Pezizomycotina</taxon>
        <taxon>Eurotiomycetes</taxon>
        <taxon>Eurotiomycetidae</taxon>
        <taxon>Eurotiales</taxon>
        <taxon>Aspergillaceae</taxon>
        <taxon>Aspergillus</taxon>
        <taxon>Aspergillus subgen. Circumdati</taxon>
    </lineage>
</organism>
<dbReference type="GO" id="GO:0004674">
    <property type="term" value="F:protein serine/threonine kinase activity"/>
    <property type="evidence" value="ECO:0007669"/>
    <property type="project" value="UniProtKB-KW"/>
</dbReference>
<dbReference type="Proteomes" id="UP000234254">
    <property type="component" value="Unassembled WGS sequence"/>
</dbReference>
<evidence type="ECO:0000256" key="4">
    <source>
        <dbReference type="ARBA" id="ARBA00022741"/>
    </source>
</evidence>
<evidence type="ECO:0000256" key="2">
    <source>
        <dbReference type="ARBA" id="ARBA00022527"/>
    </source>
</evidence>
<evidence type="ECO:0000256" key="8">
    <source>
        <dbReference type="ARBA" id="ARBA00048679"/>
    </source>
</evidence>
<proteinExistence type="predicted"/>
<protein>
    <recommendedName>
        <fullName evidence="1">non-specific serine/threonine protein kinase</fullName>
        <ecNumber evidence="1">2.7.11.1</ecNumber>
    </recommendedName>
</protein>
<feature type="domain" description="Protein kinase" evidence="9">
    <location>
        <begin position="83"/>
        <end position="413"/>
    </location>
</feature>
<dbReference type="PANTHER" id="PTHR47634">
    <property type="entry name" value="PROTEIN KINASE DOMAIN-CONTAINING PROTEIN-RELATED"/>
    <property type="match status" value="1"/>
</dbReference>
<sequence>MRLPLPYFRTIRHMRLNYTEPPTWHLSQRRTATSLQTSQPHVFPTSGFITLDSSTKFEGGTLPDYMKESFYPVHIGEVFNSRYQVITKLGFGSSSTVWLCRDLRYGLISQNRKLPEVDISNHLRANYDARGVQRYLRLVIDSFEVPGPHGVHPCLLYEPAGVDIRDYIHCLEGDALPENLLRPTLRFVLIALDHLHKARVIHTDVQPNNVLLGIDDESILAEMEEDEISDPAPRKQLCDRTIFATRAMPLTGGEPVLADLGEARFSDGKQTGLIMPSVYRAPEVMLGMTWDNKVGIWALGQMAWTLFEQGHLFKSSYSLENETGSARRFAEMISLLGPPPVEFLARSEGSFKFRDRNGVWKPSQEIPEQSLESRESRLETHGKAIFLRFLRKTLHWVPEERPTAEELLLDEWIRGDDY</sequence>
<dbReference type="RefSeq" id="XP_024694087.1">
    <property type="nucleotide sequence ID" value="XM_024835866.1"/>
</dbReference>
<dbReference type="EMBL" id="MSFM01000004">
    <property type="protein sequence ID" value="PKY05493.1"/>
    <property type="molecule type" value="Genomic_DNA"/>
</dbReference>
<dbReference type="InterPro" id="IPR000719">
    <property type="entry name" value="Prot_kinase_dom"/>
</dbReference>
<dbReference type="GO" id="GO:0000245">
    <property type="term" value="P:spliceosomal complex assembly"/>
    <property type="evidence" value="ECO:0007669"/>
    <property type="project" value="TreeGrafter"/>
</dbReference>
<name>A0A2I1D6L6_ASPC2</name>
<evidence type="ECO:0000256" key="1">
    <source>
        <dbReference type="ARBA" id="ARBA00012513"/>
    </source>
</evidence>
<dbReference type="SUPFAM" id="SSF56112">
    <property type="entry name" value="Protein kinase-like (PK-like)"/>
    <property type="match status" value="1"/>
</dbReference>
<gene>
    <name evidence="10" type="ORF">P168DRAFT_280421</name>
</gene>
<dbReference type="Gene3D" id="1.10.510.10">
    <property type="entry name" value="Transferase(Phosphotransferase) domain 1"/>
    <property type="match status" value="1"/>
</dbReference>
<comment type="catalytic activity">
    <reaction evidence="8">
        <text>L-seryl-[protein] + ATP = O-phospho-L-seryl-[protein] + ADP + H(+)</text>
        <dbReference type="Rhea" id="RHEA:17989"/>
        <dbReference type="Rhea" id="RHEA-COMP:9863"/>
        <dbReference type="Rhea" id="RHEA-COMP:11604"/>
        <dbReference type="ChEBI" id="CHEBI:15378"/>
        <dbReference type="ChEBI" id="CHEBI:29999"/>
        <dbReference type="ChEBI" id="CHEBI:30616"/>
        <dbReference type="ChEBI" id="CHEBI:83421"/>
        <dbReference type="ChEBI" id="CHEBI:456216"/>
        <dbReference type="EC" id="2.7.11.1"/>
    </reaction>
</comment>
<keyword evidence="11" id="KW-1185">Reference proteome</keyword>
<evidence type="ECO:0000256" key="7">
    <source>
        <dbReference type="ARBA" id="ARBA00047899"/>
    </source>
</evidence>
<evidence type="ECO:0000313" key="10">
    <source>
        <dbReference type="EMBL" id="PKY05493.1"/>
    </source>
</evidence>
<dbReference type="SMART" id="SM00220">
    <property type="entry name" value="S_TKc"/>
    <property type="match status" value="1"/>
</dbReference>
<keyword evidence="2" id="KW-0723">Serine/threonine-protein kinase</keyword>
<dbReference type="EC" id="2.7.11.1" evidence="1"/>
<dbReference type="GO" id="GO:0005524">
    <property type="term" value="F:ATP binding"/>
    <property type="evidence" value="ECO:0007669"/>
    <property type="project" value="UniProtKB-KW"/>
</dbReference>
<dbReference type="InterPro" id="IPR051334">
    <property type="entry name" value="SRPK"/>
</dbReference>
<dbReference type="AlphaFoldDB" id="A0A2I1D6L6"/>
<accession>A0A2I1D6L6</accession>
<comment type="caution">
    <text evidence="10">The sequence shown here is derived from an EMBL/GenBank/DDBJ whole genome shotgun (WGS) entry which is preliminary data.</text>
</comment>
<evidence type="ECO:0000313" key="11">
    <source>
        <dbReference type="Proteomes" id="UP000234254"/>
    </source>
</evidence>
<dbReference type="GO" id="GO:0050684">
    <property type="term" value="P:regulation of mRNA processing"/>
    <property type="evidence" value="ECO:0007669"/>
    <property type="project" value="TreeGrafter"/>
</dbReference>
<dbReference type="Gene3D" id="3.30.200.20">
    <property type="entry name" value="Phosphorylase Kinase, domain 1"/>
    <property type="match status" value="1"/>
</dbReference>
<dbReference type="PANTHER" id="PTHR47634:SF9">
    <property type="entry name" value="PROTEIN KINASE DOMAIN-CONTAINING PROTEIN-RELATED"/>
    <property type="match status" value="1"/>
</dbReference>
<keyword evidence="5 10" id="KW-0418">Kinase</keyword>
<evidence type="ECO:0000256" key="5">
    <source>
        <dbReference type="ARBA" id="ARBA00022777"/>
    </source>
</evidence>
<keyword evidence="6" id="KW-0067">ATP-binding</keyword>
<keyword evidence="4" id="KW-0547">Nucleotide-binding</keyword>
<dbReference type="Pfam" id="PF00069">
    <property type="entry name" value="Pkinase"/>
    <property type="match status" value="1"/>
</dbReference>
<comment type="catalytic activity">
    <reaction evidence="7">
        <text>L-threonyl-[protein] + ATP = O-phospho-L-threonyl-[protein] + ADP + H(+)</text>
        <dbReference type="Rhea" id="RHEA:46608"/>
        <dbReference type="Rhea" id="RHEA-COMP:11060"/>
        <dbReference type="Rhea" id="RHEA-COMP:11605"/>
        <dbReference type="ChEBI" id="CHEBI:15378"/>
        <dbReference type="ChEBI" id="CHEBI:30013"/>
        <dbReference type="ChEBI" id="CHEBI:30616"/>
        <dbReference type="ChEBI" id="CHEBI:61977"/>
        <dbReference type="ChEBI" id="CHEBI:456216"/>
        <dbReference type="EC" id="2.7.11.1"/>
    </reaction>
</comment>